<dbReference type="GO" id="GO:0016020">
    <property type="term" value="C:membrane"/>
    <property type="evidence" value="ECO:0007669"/>
    <property type="project" value="InterPro"/>
</dbReference>
<comment type="caution">
    <text evidence="4">The sequence shown here is derived from an EMBL/GenBank/DDBJ whole genome shotgun (WGS) entry which is preliminary data.</text>
</comment>
<dbReference type="EMBL" id="JQIF01000110">
    <property type="protein sequence ID" value="KGJ51463.1"/>
    <property type="molecule type" value="Genomic_DNA"/>
</dbReference>
<dbReference type="InterPro" id="IPR009825">
    <property type="entry name" value="ECF_substrate-spec-like"/>
</dbReference>
<dbReference type="PANTHER" id="PTHR37815">
    <property type="entry name" value="UPF0397 PROTEIN BC_2624-RELATED"/>
    <property type="match status" value="1"/>
</dbReference>
<evidence type="ECO:0000313" key="4">
    <source>
        <dbReference type="EMBL" id="KGJ51463.1"/>
    </source>
</evidence>
<feature type="transmembrane region" description="Helical" evidence="3">
    <location>
        <begin position="73"/>
        <end position="95"/>
    </location>
</feature>
<proteinExistence type="predicted"/>
<dbReference type="Gene3D" id="1.10.1760.20">
    <property type="match status" value="1"/>
</dbReference>
<accession>A0A099I3M1</accession>
<dbReference type="PANTHER" id="PTHR37815:SF3">
    <property type="entry name" value="UPF0397 PROTEIN SPR0429"/>
    <property type="match status" value="1"/>
</dbReference>
<dbReference type="Pfam" id="PF07155">
    <property type="entry name" value="ECF-ribofla_trS"/>
    <property type="match status" value="1"/>
</dbReference>
<feature type="transmembrane region" description="Helical" evidence="3">
    <location>
        <begin position="107"/>
        <end position="125"/>
    </location>
</feature>
<evidence type="ECO:0000313" key="5">
    <source>
        <dbReference type="Proteomes" id="UP000030008"/>
    </source>
</evidence>
<feature type="transmembrane region" description="Helical" evidence="3">
    <location>
        <begin position="9"/>
        <end position="26"/>
    </location>
</feature>
<keyword evidence="1 3" id="KW-0812">Transmembrane</keyword>
<feature type="transmembrane region" description="Helical" evidence="3">
    <location>
        <begin position="131"/>
        <end position="156"/>
    </location>
</feature>
<evidence type="ECO:0000256" key="1">
    <source>
        <dbReference type="ARBA" id="ARBA00022692"/>
    </source>
</evidence>
<organism evidence="4 5">
    <name type="scientific">Clostridium innocuum</name>
    <dbReference type="NCBI Taxonomy" id="1522"/>
    <lineage>
        <taxon>Bacteria</taxon>
        <taxon>Bacillati</taxon>
        <taxon>Bacillota</taxon>
        <taxon>Clostridia</taxon>
        <taxon>Eubacteriales</taxon>
        <taxon>Clostridiaceae</taxon>
        <taxon>Clostridium</taxon>
    </lineage>
</organism>
<evidence type="ECO:0008006" key="6">
    <source>
        <dbReference type="Google" id="ProtNLM"/>
    </source>
</evidence>
<keyword evidence="3" id="KW-0472">Membrane</keyword>
<dbReference type="RefSeq" id="WP_044907748.1">
    <property type="nucleotide sequence ID" value="NZ_JQIF01000110.1"/>
</dbReference>
<dbReference type="Proteomes" id="UP000030008">
    <property type="component" value="Unassembled WGS sequence"/>
</dbReference>
<sequence length="170" mass="18344">MQHEKTKELAMTALMTALIFTATYIIKIPNPATGGYTHMGDCMIFLGVMVLGRKHGALAGGLGGALSDLLSGAAVWVLPTFFIKYAMGWIMGLLLEKSRFKNRPIAAGMGGVFQIIAYTLVKIPLTGVVPAIASVARICMQTVIGLVLFTVLSAMLSRTEMLSFFEEKRI</sequence>
<reference evidence="4 5" key="1">
    <citation type="submission" date="2014-08" db="EMBL/GenBank/DDBJ databases">
        <title>Clostridium innocuum, an unnegligible vancomycin-resistant pathogen causing extra-intestinal infections.</title>
        <authorList>
            <person name="Feng Y."/>
            <person name="Chiu C.-H."/>
        </authorList>
    </citation>
    <scope>NUCLEOTIDE SEQUENCE [LARGE SCALE GENOMIC DNA]</scope>
    <source>
        <strain evidence="4 5">AN88</strain>
    </source>
</reference>
<keyword evidence="2 3" id="KW-1133">Transmembrane helix</keyword>
<name>A0A099I3M1_CLOIN</name>
<protein>
    <recommendedName>
        <fullName evidence="6">ECF transporter S component</fullName>
    </recommendedName>
</protein>
<evidence type="ECO:0000256" key="3">
    <source>
        <dbReference type="SAM" id="Phobius"/>
    </source>
</evidence>
<evidence type="ECO:0000256" key="2">
    <source>
        <dbReference type="ARBA" id="ARBA00022989"/>
    </source>
</evidence>
<dbReference type="AlphaFoldDB" id="A0A099I3M1"/>
<gene>
    <name evidence="4" type="ORF">CIAN88_20070</name>
</gene>